<dbReference type="Proteomes" id="UP000821853">
    <property type="component" value="Chromosome 8"/>
</dbReference>
<evidence type="ECO:0000313" key="3">
    <source>
        <dbReference type="Proteomes" id="UP000821853"/>
    </source>
</evidence>
<accession>A0A9J6GVU9</accession>
<keyword evidence="3" id="KW-1185">Reference proteome</keyword>
<sequence length="272" mass="30543">MVVPVTLINDIKAAVDLSNQANVEDGKKQFANAIRLYRKSYGVVPERRAAYPQHGIDGAKLVLTQIITDPKAKAASTILLHGPHGTGKSLLMKSLYVKYPEKSIFIVDLDLFVIGGLTHDAAKMTKMLPRGRCRQVRAAGVPGRGGRPKKEYREIIIATANRPWLIEEGMKGAFDARHPHPDPGDRGGPRLAIIKEEMGKLRCPTYKDGDMEDLAKKTARFSRYQLQRIVRYALARNFHNLEGREDEGGRREVQSPEQARQWTPWRPSSRLT</sequence>
<feature type="compositionally biased region" description="Basic and acidic residues" evidence="1">
    <location>
        <begin position="244"/>
        <end position="254"/>
    </location>
</feature>
<dbReference type="VEuPathDB" id="VectorBase:HLOH_048432"/>
<dbReference type="SUPFAM" id="SSF52540">
    <property type="entry name" value="P-loop containing nucleoside triphosphate hydrolases"/>
    <property type="match status" value="1"/>
</dbReference>
<evidence type="ECO:0000313" key="2">
    <source>
        <dbReference type="EMBL" id="KAH9379618.1"/>
    </source>
</evidence>
<dbReference type="OrthoDB" id="3046016at2759"/>
<dbReference type="AlphaFoldDB" id="A0A9J6GVU9"/>
<comment type="caution">
    <text evidence="2">The sequence shown here is derived from an EMBL/GenBank/DDBJ whole genome shotgun (WGS) entry which is preliminary data.</text>
</comment>
<protein>
    <submittedName>
        <fullName evidence="2">Uncharacterized protein</fullName>
    </submittedName>
</protein>
<gene>
    <name evidence="2" type="ORF">HPB48_000915</name>
</gene>
<evidence type="ECO:0000256" key="1">
    <source>
        <dbReference type="SAM" id="MobiDB-lite"/>
    </source>
</evidence>
<dbReference type="OMA" id="FDARHPH"/>
<feature type="region of interest" description="Disordered" evidence="1">
    <location>
        <begin position="244"/>
        <end position="272"/>
    </location>
</feature>
<name>A0A9J6GVU9_HAELO</name>
<organism evidence="2 3">
    <name type="scientific">Haemaphysalis longicornis</name>
    <name type="common">Bush tick</name>
    <dbReference type="NCBI Taxonomy" id="44386"/>
    <lineage>
        <taxon>Eukaryota</taxon>
        <taxon>Metazoa</taxon>
        <taxon>Ecdysozoa</taxon>
        <taxon>Arthropoda</taxon>
        <taxon>Chelicerata</taxon>
        <taxon>Arachnida</taxon>
        <taxon>Acari</taxon>
        <taxon>Parasitiformes</taxon>
        <taxon>Ixodida</taxon>
        <taxon>Ixodoidea</taxon>
        <taxon>Ixodidae</taxon>
        <taxon>Haemaphysalinae</taxon>
        <taxon>Haemaphysalis</taxon>
    </lineage>
</organism>
<dbReference type="EMBL" id="JABSTR010000010">
    <property type="protein sequence ID" value="KAH9379618.1"/>
    <property type="molecule type" value="Genomic_DNA"/>
</dbReference>
<dbReference type="Gene3D" id="3.40.50.300">
    <property type="entry name" value="P-loop containing nucleotide triphosphate hydrolases"/>
    <property type="match status" value="1"/>
</dbReference>
<dbReference type="InterPro" id="IPR027417">
    <property type="entry name" value="P-loop_NTPase"/>
</dbReference>
<reference evidence="2 3" key="1">
    <citation type="journal article" date="2020" name="Cell">
        <title>Large-Scale Comparative Analyses of Tick Genomes Elucidate Their Genetic Diversity and Vector Capacities.</title>
        <authorList>
            <consortium name="Tick Genome and Microbiome Consortium (TIGMIC)"/>
            <person name="Jia N."/>
            <person name="Wang J."/>
            <person name="Shi W."/>
            <person name="Du L."/>
            <person name="Sun Y."/>
            <person name="Zhan W."/>
            <person name="Jiang J.F."/>
            <person name="Wang Q."/>
            <person name="Zhang B."/>
            <person name="Ji P."/>
            <person name="Bell-Sakyi L."/>
            <person name="Cui X.M."/>
            <person name="Yuan T.T."/>
            <person name="Jiang B.G."/>
            <person name="Yang W.F."/>
            <person name="Lam T.T."/>
            <person name="Chang Q.C."/>
            <person name="Ding S.J."/>
            <person name="Wang X.J."/>
            <person name="Zhu J.G."/>
            <person name="Ruan X.D."/>
            <person name="Zhao L."/>
            <person name="Wei J.T."/>
            <person name="Ye R.Z."/>
            <person name="Que T.C."/>
            <person name="Du C.H."/>
            <person name="Zhou Y.H."/>
            <person name="Cheng J.X."/>
            <person name="Dai P.F."/>
            <person name="Guo W.B."/>
            <person name="Han X.H."/>
            <person name="Huang E.J."/>
            <person name="Li L.F."/>
            <person name="Wei W."/>
            <person name="Gao Y.C."/>
            <person name="Liu J.Z."/>
            <person name="Shao H.Z."/>
            <person name="Wang X."/>
            <person name="Wang C.C."/>
            <person name="Yang T.C."/>
            <person name="Huo Q.B."/>
            <person name="Li W."/>
            <person name="Chen H.Y."/>
            <person name="Chen S.E."/>
            <person name="Zhou L.G."/>
            <person name="Ni X.B."/>
            <person name="Tian J.H."/>
            <person name="Sheng Y."/>
            <person name="Liu T."/>
            <person name="Pan Y.S."/>
            <person name="Xia L.Y."/>
            <person name="Li J."/>
            <person name="Zhao F."/>
            <person name="Cao W.C."/>
        </authorList>
    </citation>
    <scope>NUCLEOTIDE SEQUENCE [LARGE SCALE GENOMIC DNA]</scope>
    <source>
        <strain evidence="2">HaeL-2018</strain>
    </source>
</reference>
<proteinExistence type="predicted"/>
<dbReference type="Gene3D" id="1.10.8.60">
    <property type="match status" value="1"/>
</dbReference>